<sequence length="326" mass="38745">MRPEIHKQFQDWLTTLRRGQNRITYWKRDPIRRSDPALEVIAPHPCHSLFKDRTEARLDLMGLPDCLSQIDVITQQNHREESGSRRYQFLGLAPELRNIIYHYCIDYPTCRELFHSYYTQEEQRKYDSHDDIKGKRPLLFKRNNTGLKLQTPTVFLLCKRITREALSVLRTRTFVLDNIPPWLMGHSVPLPVTSFISVPTLESIRYMEIRIALGEGSGSGRTWKRVIDQLLEVLTKHSLIKLKVMFKLKDIRHMPQWFGELQAYQRLIDRFLRWELLTAKRGGLLEFEYWLIDGFYAYKHSEHCRNPAIRRYPDGDVWVGSLLQYV</sequence>
<keyword evidence="2" id="KW-1185">Reference proteome</keyword>
<reference evidence="1" key="1">
    <citation type="journal article" date="2021" name="Nat. Commun.">
        <title>Genetic determinants of endophytism in the Arabidopsis root mycobiome.</title>
        <authorList>
            <person name="Mesny F."/>
            <person name="Miyauchi S."/>
            <person name="Thiergart T."/>
            <person name="Pickel B."/>
            <person name="Atanasova L."/>
            <person name="Karlsson M."/>
            <person name="Huettel B."/>
            <person name="Barry K.W."/>
            <person name="Haridas S."/>
            <person name="Chen C."/>
            <person name="Bauer D."/>
            <person name="Andreopoulos W."/>
            <person name="Pangilinan J."/>
            <person name="LaButti K."/>
            <person name="Riley R."/>
            <person name="Lipzen A."/>
            <person name="Clum A."/>
            <person name="Drula E."/>
            <person name="Henrissat B."/>
            <person name="Kohler A."/>
            <person name="Grigoriev I.V."/>
            <person name="Martin F.M."/>
            <person name="Hacquard S."/>
        </authorList>
    </citation>
    <scope>NUCLEOTIDE SEQUENCE</scope>
    <source>
        <strain evidence="1">MPI-SDFR-AT-0073</strain>
    </source>
</reference>
<organism evidence="1 2">
    <name type="scientific">Truncatella angustata</name>
    <dbReference type="NCBI Taxonomy" id="152316"/>
    <lineage>
        <taxon>Eukaryota</taxon>
        <taxon>Fungi</taxon>
        <taxon>Dikarya</taxon>
        <taxon>Ascomycota</taxon>
        <taxon>Pezizomycotina</taxon>
        <taxon>Sordariomycetes</taxon>
        <taxon>Xylariomycetidae</taxon>
        <taxon>Amphisphaeriales</taxon>
        <taxon>Sporocadaceae</taxon>
        <taxon>Truncatella</taxon>
    </lineage>
</organism>
<accession>A0A9P8UWS9</accession>
<dbReference type="Proteomes" id="UP000758603">
    <property type="component" value="Unassembled WGS sequence"/>
</dbReference>
<comment type="caution">
    <text evidence="1">The sequence shown here is derived from an EMBL/GenBank/DDBJ whole genome shotgun (WGS) entry which is preliminary data.</text>
</comment>
<dbReference type="GeneID" id="70124324"/>
<dbReference type="OrthoDB" id="3510794at2759"/>
<evidence type="ECO:0000313" key="2">
    <source>
        <dbReference type="Proteomes" id="UP000758603"/>
    </source>
</evidence>
<gene>
    <name evidence="1" type="ORF">BKA67DRAFT_20272</name>
</gene>
<name>A0A9P8UWS9_9PEZI</name>
<evidence type="ECO:0000313" key="1">
    <source>
        <dbReference type="EMBL" id="KAH6659610.1"/>
    </source>
</evidence>
<protein>
    <submittedName>
        <fullName evidence="1">Uncharacterized protein</fullName>
    </submittedName>
</protein>
<dbReference type="RefSeq" id="XP_045963741.1">
    <property type="nucleotide sequence ID" value="XM_046095431.1"/>
</dbReference>
<dbReference type="AlphaFoldDB" id="A0A9P8UWS9"/>
<dbReference type="EMBL" id="JAGPXC010000001">
    <property type="protein sequence ID" value="KAH6659610.1"/>
    <property type="molecule type" value="Genomic_DNA"/>
</dbReference>
<proteinExistence type="predicted"/>